<dbReference type="EMBL" id="REFV01000005">
    <property type="protein sequence ID" value="RMB60479.1"/>
    <property type="molecule type" value="Genomic_DNA"/>
</dbReference>
<keyword evidence="3" id="KW-0998">Cell outer membrane</keyword>
<keyword evidence="4" id="KW-0732">Signal</keyword>
<dbReference type="GO" id="GO:0009279">
    <property type="term" value="C:cell outer membrane"/>
    <property type="evidence" value="ECO:0007669"/>
    <property type="project" value="UniProtKB-SubCell"/>
</dbReference>
<sequence length="594" mass="66458">MIFNQRYIYKVVFVVAFGVFGLQQANAQEDDEQNLGTEVVNVVKPYTPTISDAFKVKATPVLNDSVTTAKKIVTYSIFSVPVASTFTPAKGKAASVKKVKREKLYDNYATIGFGSYTSILAEFYSNFQISRTEDFGVFLNHNSSQGNIDGILADDYFYDTRLNLNYGARERDMSWRTDLDVKHQIFNWYGVDPIFNPSESSISGIDYGSFDPAHTYTTIGLNGSLNFDDGIFKGGKATIRRFGDSEGSGENRAFIKPTLEFPIAGEIITTNIIADYVGGKFDALTTDGEETKYSIINAGINPSLVILRDDLTVNLGVSAFVSANNTNDETDLDIYFYPKVTASYRVAGEFFIAYAGLEGDLHQNSYYEFAQENPFISPNQVIAPTDRQFDGYLGMKGKLSENASYNLRAGYRGESSRALYRLNNFTTPIAGEGNREAFGYGNSFGIVYDDVNTISVFGELNFDVSQNFKMRINGEYNNYSTDVEEEAWNLPDLKASVFGDYQITEQWFAGINLFFVGERLDQRGVINPIGIFDESTITLDSYFDANAHLGYRFNDRLSAFGRVNNILNNNYEKWTNYPVQGIQALVGATYKFDF</sequence>
<evidence type="ECO:0000256" key="1">
    <source>
        <dbReference type="ARBA" id="ARBA00004442"/>
    </source>
</evidence>
<organism evidence="5 6">
    <name type="scientific">Dokdonia sinensis</name>
    <dbReference type="NCBI Taxonomy" id="2479847"/>
    <lineage>
        <taxon>Bacteria</taxon>
        <taxon>Pseudomonadati</taxon>
        <taxon>Bacteroidota</taxon>
        <taxon>Flavobacteriia</taxon>
        <taxon>Flavobacteriales</taxon>
        <taxon>Flavobacteriaceae</taxon>
        <taxon>Dokdonia</taxon>
    </lineage>
</organism>
<protein>
    <submittedName>
        <fullName evidence="5">TonB-dependent receptor</fullName>
    </submittedName>
</protein>
<evidence type="ECO:0000313" key="6">
    <source>
        <dbReference type="Proteomes" id="UP000281985"/>
    </source>
</evidence>
<comment type="caution">
    <text evidence="5">The sequence shown here is derived from an EMBL/GenBank/DDBJ whole genome shotgun (WGS) entry which is preliminary data.</text>
</comment>
<keyword evidence="5" id="KW-0675">Receptor</keyword>
<name>A0A3M0GH60_9FLAO</name>
<proteinExistence type="predicted"/>
<dbReference type="InterPro" id="IPR036942">
    <property type="entry name" value="Beta-barrel_TonB_sf"/>
</dbReference>
<reference evidence="5 6" key="1">
    <citation type="submission" date="2018-10" db="EMBL/GenBank/DDBJ databases">
        <title>Dokdonia luteus sp. nov., isolated from sea water.</title>
        <authorList>
            <person name="Zhou L.Y."/>
            <person name="Du Z.J."/>
        </authorList>
    </citation>
    <scope>NUCLEOTIDE SEQUENCE [LARGE SCALE GENOMIC DNA]</scope>
    <source>
        <strain evidence="5 6">SH27</strain>
    </source>
</reference>
<evidence type="ECO:0000313" key="5">
    <source>
        <dbReference type="EMBL" id="RMB60479.1"/>
    </source>
</evidence>
<evidence type="ECO:0000256" key="2">
    <source>
        <dbReference type="ARBA" id="ARBA00023136"/>
    </source>
</evidence>
<dbReference type="RefSeq" id="WP_121916883.1">
    <property type="nucleotide sequence ID" value="NZ_REFV01000005.1"/>
</dbReference>
<dbReference type="SUPFAM" id="SSF56935">
    <property type="entry name" value="Porins"/>
    <property type="match status" value="1"/>
</dbReference>
<gene>
    <name evidence="5" type="ORF">EAX61_06560</name>
</gene>
<accession>A0A3M0GH60</accession>
<evidence type="ECO:0000256" key="4">
    <source>
        <dbReference type="SAM" id="SignalP"/>
    </source>
</evidence>
<dbReference type="AlphaFoldDB" id="A0A3M0GH60"/>
<keyword evidence="6" id="KW-1185">Reference proteome</keyword>
<dbReference type="Gene3D" id="2.40.170.20">
    <property type="entry name" value="TonB-dependent receptor, beta-barrel domain"/>
    <property type="match status" value="1"/>
</dbReference>
<dbReference type="OrthoDB" id="1264254at2"/>
<feature type="chain" id="PRO_5018249904" evidence="4">
    <location>
        <begin position="28"/>
        <end position="594"/>
    </location>
</feature>
<evidence type="ECO:0000256" key="3">
    <source>
        <dbReference type="ARBA" id="ARBA00023237"/>
    </source>
</evidence>
<dbReference type="Proteomes" id="UP000281985">
    <property type="component" value="Unassembled WGS sequence"/>
</dbReference>
<comment type="subcellular location">
    <subcellularLocation>
        <location evidence="1">Cell outer membrane</location>
    </subcellularLocation>
</comment>
<feature type="signal peptide" evidence="4">
    <location>
        <begin position="1"/>
        <end position="27"/>
    </location>
</feature>
<keyword evidence="2" id="KW-0472">Membrane</keyword>